<dbReference type="InterPro" id="IPR035965">
    <property type="entry name" value="PAS-like_dom_sf"/>
</dbReference>
<dbReference type="CDD" id="cd00130">
    <property type="entry name" value="PAS"/>
    <property type="match status" value="1"/>
</dbReference>
<dbReference type="GO" id="GO:0000155">
    <property type="term" value="F:phosphorelay sensor kinase activity"/>
    <property type="evidence" value="ECO:0007669"/>
    <property type="project" value="InterPro"/>
</dbReference>
<evidence type="ECO:0000256" key="4">
    <source>
        <dbReference type="ARBA" id="ARBA00022475"/>
    </source>
</evidence>
<dbReference type="InterPro" id="IPR005467">
    <property type="entry name" value="His_kinase_dom"/>
</dbReference>
<feature type="domain" description="Histidine kinase" evidence="15">
    <location>
        <begin position="411"/>
        <end position="626"/>
    </location>
</feature>
<dbReference type="AlphaFoldDB" id="A0A399J4W9"/>
<dbReference type="PROSITE" id="PS50110">
    <property type="entry name" value="RESPONSE_REGULATORY"/>
    <property type="match status" value="1"/>
</dbReference>
<evidence type="ECO:0000256" key="5">
    <source>
        <dbReference type="ARBA" id="ARBA00022553"/>
    </source>
</evidence>
<evidence type="ECO:0000256" key="12">
    <source>
        <dbReference type="PROSITE-ProRule" id="PRU00169"/>
    </source>
</evidence>
<dbReference type="CDD" id="cd00082">
    <property type="entry name" value="HisKA"/>
    <property type="match status" value="1"/>
</dbReference>
<dbReference type="PROSITE" id="PS50109">
    <property type="entry name" value="HIS_KIN"/>
    <property type="match status" value="1"/>
</dbReference>
<gene>
    <name evidence="18" type="ORF">DL237_00315</name>
</gene>
<keyword evidence="9" id="KW-0067">ATP-binding</keyword>
<dbReference type="Pfam" id="PF00072">
    <property type="entry name" value="Response_reg"/>
    <property type="match status" value="1"/>
</dbReference>
<keyword evidence="14" id="KW-1133">Transmembrane helix</keyword>
<feature type="transmembrane region" description="Helical" evidence="14">
    <location>
        <begin position="231"/>
        <end position="253"/>
    </location>
</feature>
<dbReference type="SUPFAM" id="SSF55874">
    <property type="entry name" value="ATPase domain of HSP90 chaperone/DNA topoisomerase II/histidine kinase"/>
    <property type="match status" value="1"/>
</dbReference>
<keyword evidence="6" id="KW-0808">Transferase</keyword>
<dbReference type="Gene3D" id="3.30.565.10">
    <property type="entry name" value="Histidine kinase-like ATPase, C-terminal domain"/>
    <property type="match status" value="1"/>
</dbReference>
<evidence type="ECO:0000313" key="19">
    <source>
        <dbReference type="Proteomes" id="UP000265848"/>
    </source>
</evidence>
<evidence type="ECO:0000256" key="7">
    <source>
        <dbReference type="ARBA" id="ARBA00022741"/>
    </source>
</evidence>
<evidence type="ECO:0000259" key="16">
    <source>
        <dbReference type="PROSITE" id="PS50110"/>
    </source>
</evidence>
<dbReference type="Pfam" id="PF13188">
    <property type="entry name" value="PAS_8"/>
    <property type="match status" value="1"/>
</dbReference>
<evidence type="ECO:0000256" key="6">
    <source>
        <dbReference type="ARBA" id="ARBA00022679"/>
    </source>
</evidence>
<evidence type="ECO:0000256" key="11">
    <source>
        <dbReference type="ARBA" id="ARBA00023136"/>
    </source>
</evidence>
<dbReference type="SUPFAM" id="SSF52172">
    <property type="entry name" value="CheY-like"/>
    <property type="match status" value="1"/>
</dbReference>
<evidence type="ECO:0000256" key="10">
    <source>
        <dbReference type="ARBA" id="ARBA00023012"/>
    </source>
</evidence>
<keyword evidence="11 14" id="KW-0472">Membrane</keyword>
<dbReference type="InterPro" id="IPR001789">
    <property type="entry name" value="Sig_transdc_resp-reg_receiver"/>
</dbReference>
<dbReference type="Gene3D" id="3.30.450.20">
    <property type="entry name" value="PAS domain"/>
    <property type="match status" value="1"/>
</dbReference>
<feature type="compositionally biased region" description="Polar residues" evidence="13">
    <location>
        <begin position="98"/>
        <end position="115"/>
    </location>
</feature>
<dbReference type="CDD" id="cd16922">
    <property type="entry name" value="HATPase_EvgS-ArcB-TorS-like"/>
    <property type="match status" value="1"/>
</dbReference>
<dbReference type="SMART" id="SM00388">
    <property type="entry name" value="HisKA"/>
    <property type="match status" value="1"/>
</dbReference>
<feature type="transmembrane region" description="Helical" evidence="14">
    <location>
        <begin position="14"/>
        <end position="36"/>
    </location>
</feature>
<dbReference type="Gene3D" id="3.40.50.2300">
    <property type="match status" value="1"/>
</dbReference>
<dbReference type="FunFam" id="3.30.565.10:FF:000023">
    <property type="entry name" value="PAS domain-containing sensor histidine kinase"/>
    <property type="match status" value="1"/>
</dbReference>
<dbReference type="NCBIfam" id="TIGR00229">
    <property type="entry name" value="sensory_box"/>
    <property type="match status" value="1"/>
</dbReference>
<dbReference type="PANTHER" id="PTHR43047:SF64">
    <property type="entry name" value="HISTIDINE KINASE CONTAINING CHEY-HOMOLOGOUS RECEIVER DOMAIN AND PAS DOMAIN-RELATED"/>
    <property type="match status" value="1"/>
</dbReference>
<proteinExistence type="predicted"/>
<evidence type="ECO:0000313" key="18">
    <source>
        <dbReference type="EMBL" id="RII40503.1"/>
    </source>
</evidence>
<dbReference type="InterPro" id="IPR036890">
    <property type="entry name" value="HATPase_C_sf"/>
</dbReference>
<dbReference type="Pfam" id="PF00512">
    <property type="entry name" value="HisKA"/>
    <property type="match status" value="1"/>
</dbReference>
<dbReference type="PANTHER" id="PTHR43047">
    <property type="entry name" value="TWO-COMPONENT HISTIDINE PROTEIN KINASE"/>
    <property type="match status" value="1"/>
</dbReference>
<dbReference type="InterPro" id="IPR036097">
    <property type="entry name" value="HisK_dim/P_sf"/>
</dbReference>
<keyword evidence="19" id="KW-1185">Reference proteome</keyword>
<organism evidence="18 19">
    <name type="scientific">Pseudooceanicola sediminis</name>
    <dbReference type="NCBI Taxonomy" id="2211117"/>
    <lineage>
        <taxon>Bacteria</taxon>
        <taxon>Pseudomonadati</taxon>
        <taxon>Pseudomonadota</taxon>
        <taxon>Alphaproteobacteria</taxon>
        <taxon>Rhodobacterales</taxon>
        <taxon>Paracoccaceae</taxon>
        <taxon>Pseudooceanicola</taxon>
    </lineage>
</organism>
<dbReference type="Proteomes" id="UP000265848">
    <property type="component" value="Unassembled WGS sequence"/>
</dbReference>
<accession>A0A399J4W9</accession>
<dbReference type="SUPFAM" id="SSF55785">
    <property type="entry name" value="PYP-like sensor domain (PAS domain)"/>
    <property type="match status" value="1"/>
</dbReference>
<feature type="domain" description="Response regulatory" evidence="16">
    <location>
        <begin position="648"/>
        <end position="765"/>
    </location>
</feature>
<feature type="region of interest" description="Disordered" evidence="13">
    <location>
        <begin position="90"/>
        <end position="115"/>
    </location>
</feature>
<dbReference type="PRINTS" id="PR00344">
    <property type="entry name" value="BCTRLSENSOR"/>
</dbReference>
<dbReference type="SMART" id="SM00448">
    <property type="entry name" value="REC"/>
    <property type="match status" value="1"/>
</dbReference>
<dbReference type="GO" id="GO:0005524">
    <property type="term" value="F:ATP binding"/>
    <property type="evidence" value="ECO:0007669"/>
    <property type="project" value="UniProtKB-KW"/>
</dbReference>
<evidence type="ECO:0000256" key="3">
    <source>
        <dbReference type="ARBA" id="ARBA00012438"/>
    </source>
</evidence>
<keyword evidence="10" id="KW-0902">Two-component regulatory system</keyword>
<dbReference type="InterPro" id="IPR000014">
    <property type="entry name" value="PAS"/>
</dbReference>
<comment type="catalytic activity">
    <reaction evidence="1">
        <text>ATP + protein L-histidine = ADP + protein N-phospho-L-histidine.</text>
        <dbReference type="EC" id="2.7.13.3"/>
    </reaction>
</comment>
<dbReference type="OrthoDB" id="9801651at2"/>
<dbReference type="SMART" id="SM00387">
    <property type="entry name" value="HATPase_c"/>
    <property type="match status" value="1"/>
</dbReference>
<protein>
    <recommendedName>
        <fullName evidence="3">histidine kinase</fullName>
        <ecNumber evidence="3">2.7.13.3</ecNumber>
    </recommendedName>
</protein>
<dbReference type="RefSeq" id="WP_119397025.1">
    <property type="nucleotide sequence ID" value="NZ_QWJJ01000001.1"/>
</dbReference>
<keyword evidence="4" id="KW-1003">Cell membrane</keyword>
<comment type="caution">
    <text evidence="18">The sequence shown here is derived from an EMBL/GenBank/DDBJ whole genome shotgun (WGS) entry which is preliminary data.</text>
</comment>
<keyword evidence="5 12" id="KW-0597">Phosphoprotein</keyword>
<evidence type="ECO:0000256" key="9">
    <source>
        <dbReference type="ARBA" id="ARBA00022840"/>
    </source>
</evidence>
<dbReference type="EC" id="2.7.13.3" evidence="3"/>
<evidence type="ECO:0000259" key="17">
    <source>
        <dbReference type="PROSITE" id="PS50112"/>
    </source>
</evidence>
<evidence type="ECO:0000259" key="15">
    <source>
        <dbReference type="PROSITE" id="PS50109"/>
    </source>
</evidence>
<dbReference type="InterPro" id="IPR004358">
    <property type="entry name" value="Sig_transdc_His_kin-like_C"/>
</dbReference>
<dbReference type="Pfam" id="PF02518">
    <property type="entry name" value="HATPase_c"/>
    <property type="match status" value="1"/>
</dbReference>
<comment type="subcellular location">
    <subcellularLocation>
        <location evidence="2">Cell membrane</location>
    </subcellularLocation>
</comment>
<dbReference type="Gene3D" id="1.10.287.130">
    <property type="match status" value="1"/>
</dbReference>
<feature type="domain" description="PAS" evidence="17">
    <location>
        <begin position="266"/>
        <end position="310"/>
    </location>
</feature>
<dbReference type="PROSITE" id="PS50112">
    <property type="entry name" value="PAS"/>
    <property type="match status" value="1"/>
</dbReference>
<sequence length="779" mass="84293">MSRLSIKWTSLDTAVIRLGFLATTTGLCLIAIVYLLTDVRQKLAELASSPTDNIQWTLSQLEVEFLEFQLSVQAAQLWATTAAGASQITPSPAPTLADATQQAASDAGTDQQDAAQTRASADLTKALAYVRKRYDILYSRLDTLAHAQLYSQALLNPVLDGAFAELDRKIKDFAPDIDSPDSALIGRLAPIQRALIPLRPDLRYILSFSNLEFVSQADMARLDVAQVLKGLAWVSSVLLAALTALVILFRSLAQVAKKRLQQNLATSARLETIFNTSRDAILLFDPRGRLRNANRTAEEMFQLGSGEIDGLPAGTFLRREGSSGLLGVSGADLFQACNAGPRTGYRLIGRARTGSSFPVELSMDVSNREGVAMLVCVVRDISHQVASEAELTASRDQALAGERAKARFLGVISHEMRTPLNGILGTIDLMAEGDSPTESATYLNVVRTSAQTLLDLVNDVLDITQIEGSDVVIHPAPFDLDQLLNDIMASERPRARTQGNRLQRSGANTLGWVNGDATRVRQVLLNLVSNAVKFTSNGTVTIEAQRTNDIMTLAIHDTGIGMTDAECERIFDDFVRLDGAIALQIQGTGLGLGISRRIATAMGGDISVRSRVGHGTTFQVRLPLPVAHAIPTAVATDHAEDNIAPPQRILLVEDNPTNRFVARRMLERDGHSVTEAENGKRGVELSQMSHYDIILMDVSMPVMDGIEATAAIRAAPGPCQHSRIIALTAHVGDDVTERLRAAGLDDVIAKPIRVRILRRLLTEASTGMTGGRMSTRFDT</sequence>
<keyword evidence="8" id="KW-0418">Kinase</keyword>
<reference evidence="18 19" key="1">
    <citation type="submission" date="2018-08" db="EMBL/GenBank/DDBJ databases">
        <title>Pseudooceanicola sediminis CY03 in the family Rhodobacteracea.</title>
        <authorList>
            <person name="Zhang Y.-J."/>
        </authorList>
    </citation>
    <scope>NUCLEOTIDE SEQUENCE [LARGE SCALE GENOMIC DNA]</scope>
    <source>
        <strain evidence="18 19">CY03</strain>
    </source>
</reference>
<evidence type="ECO:0000256" key="1">
    <source>
        <dbReference type="ARBA" id="ARBA00000085"/>
    </source>
</evidence>
<dbReference type="InterPro" id="IPR003594">
    <property type="entry name" value="HATPase_dom"/>
</dbReference>
<evidence type="ECO:0000256" key="14">
    <source>
        <dbReference type="SAM" id="Phobius"/>
    </source>
</evidence>
<keyword evidence="14" id="KW-0812">Transmembrane</keyword>
<dbReference type="InterPro" id="IPR011006">
    <property type="entry name" value="CheY-like_superfamily"/>
</dbReference>
<name>A0A399J4W9_9RHOB</name>
<dbReference type="EMBL" id="QWJJ01000001">
    <property type="protein sequence ID" value="RII40503.1"/>
    <property type="molecule type" value="Genomic_DNA"/>
</dbReference>
<feature type="modified residue" description="4-aspartylphosphate" evidence="12">
    <location>
        <position position="697"/>
    </location>
</feature>
<dbReference type="GO" id="GO:0005886">
    <property type="term" value="C:plasma membrane"/>
    <property type="evidence" value="ECO:0007669"/>
    <property type="project" value="UniProtKB-SubCell"/>
</dbReference>
<dbReference type="SMART" id="SM00091">
    <property type="entry name" value="PAS"/>
    <property type="match status" value="1"/>
</dbReference>
<evidence type="ECO:0000256" key="13">
    <source>
        <dbReference type="SAM" id="MobiDB-lite"/>
    </source>
</evidence>
<dbReference type="SUPFAM" id="SSF47384">
    <property type="entry name" value="Homodimeric domain of signal transducing histidine kinase"/>
    <property type="match status" value="1"/>
</dbReference>
<evidence type="ECO:0000256" key="8">
    <source>
        <dbReference type="ARBA" id="ARBA00022777"/>
    </source>
</evidence>
<dbReference type="InterPro" id="IPR003661">
    <property type="entry name" value="HisK_dim/P_dom"/>
</dbReference>
<evidence type="ECO:0000256" key="2">
    <source>
        <dbReference type="ARBA" id="ARBA00004236"/>
    </source>
</evidence>
<dbReference type="CDD" id="cd17546">
    <property type="entry name" value="REC_hyHK_CKI1_RcsC-like"/>
    <property type="match status" value="1"/>
</dbReference>
<keyword evidence="7" id="KW-0547">Nucleotide-binding</keyword>